<comment type="caution">
    <text evidence="2">The sequence shown here is derived from an EMBL/GenBank/DDBJ whole genome shotgun (WGS) entry which is preliminary data.</text>
</comment>
<dbReference type="OrthoDB" id="2440962at2759"/>
<name>A0A8H7ENW3_9FUNG</name>
<evidence type="ECO:0000313" key="3">
    <source>
        <dbReference type="Proteomes" id="UP000605846"/>
    </source>
</evidence>
<evidence type="ECO:0000256" key="1">
    <source>
        <dbReference type="SAM" id="MobiDB-lite"/>
    </source>
</evidence>
<feature type="compositionally biased region" description="Basic and acidic residues" evidence="1">
    <location>
        <begin position="36"/>
        <end position="63"/>
    </location>
</feature>
<sequence length="157" mass="18342">MVPHKVAWKMGRYRTSQTWKIIALLFDTEEEEEEEKQSTNEQDLKEQDTLNERTGEDHLKESASEQTHAMQSQNYLTDDRDSEDEHIGERSDSDLEEEKQIGNFGDDKETSDAESSIPCSEHTELWATWQHRDVVMGLLDYYTEQVQLSGLYDMDAF</sequence>
<feature type="region of interest" description="Disordered" evidence="1">
    <location>
        <begin position="29"/>
        <end position="118"/>
    </location>
</feature>
<protein>
    <submittedName>
        <fullName evidence="2">Uncharacterized protein</fullName>
    </submittedName>
</protein>
<feature type="compositionally biased region" description="Basic and acidic residues" evidence="1">
    <location>
        <begin position="77"/>
        <end position="93"/>
    </location>
</feature>
<feature type="compositionally biased region" description="Polar residues" evidence="1">
    <location>
        <begin position="64"/>
        <end position="76"/>
    </location>
</feature>
<accession>A0A8H7ENW3</accession>
<keyword evidence="3" id="KW-1185">Reference proteome</keyword>
<evidence type="ECO:0000313" key="2">
    <source>
        <dbReference type="EMBL" id="KAF7723322.1"/>
    </source>
</evidence>
<gene>
    <name evidence="2" type="ORF">EC973_002119</name>
</gene>
<dbReference type="Proteomes" id="UP000605846">
    <property type="component" value="Unassembled WGS sequence"/>
</dbReference>
<dbReference type="AlphaFoldDB" id="A0A8H7ENW3"/>
<dbReference type="EMBL" id="JABAYA010000156">
    <property type="protein sequence ID" value="KAF7723322.1"/>
    <property type="molecule type" value="Genomic_DNA"/>
</dbReference>
<organism evidence="2 3">
    <name type="scientific">Apophysomyces ossiformis</name>
    <dbReference type="NCBI Taxonomy" id="679940"/>
    <lineage>
        <taxon>Eukaryota</taxon>
        <taxon>Fungi</taxon>
        <taxon>Fungi incertae sedis</taxon>
        <taxon>Mucoromycota</taxon>
        <taxon>Mucoromycotina</taxon>
        <taxon>Mucoromycetes</taxon>
        <taxon>Mucorales</taxon>
        <taxon>Mucorineae</taxon>
        <taxon>Mucoraceae</taxon>
        <taxon>Apophysomyces</taxon>
    </lineage>
</organism>
<proteinExistence type="predicted"/>
<reference evidence="2" key="1">
    <citation type="submission" date="2020-01" db="EMBL/GenBank/DDBJ databases">
        <title>Genome Sequencing of Three Apophysomyces-Like Fungal Strains Confirms a Novel Fungal Genus in the Mucoromycota with divergent Burkholderia-like Endosymbiotic Bacteria.</title>
        <authorList>
            <person name="Stajich J.E."/>
            <person name="Macias A.M."/>
            <person name="Carter-House D."/>
            <person name="Lovett B."/>
            <person name="Kasson L.R."/>
            <person name="Berry K."/>
            <person name="Grigoriev I."/>
            <person name="Chang Y."/>
            <person name="Spatafora J."/>
            <person name="Kasson M.T."/>
        </authorList>
    </citation>
    <scope>NUCLEOTIDE SEQUENCE</scope>
    <source>
        <strain evidence="2">NRRL A-21654</strain>
    </source>
</reference>